<comment type="caution">
    <text evidence="1">The sequence shown here is derived from an EMBL/GenBank/DDBJ whole genome shotgun (WGS) entry which is preliminary data.</text>
</comment>
<accession>A0A0F9T548</accession>
<protein>
    <submittedName>
        <fullName evidence="1">Uncharacterized protein</fullName>
    </submittedName>
</protein>
<name>A0A0F9T548_9ZZZZ</name>
<reference evidence="1" key="1">
    <citation type="journal article" date="2015" name="Nature">
        <title>Complex archaea that bridge the gap between prokaryotes and eukaryotes.</title>
        <authorList>
            <person name="Spang A."/>
            <person name="Saw J.H."/>
            <person name="Jorgensen S.L."/>
            <person name="Zaremba-Niedzwiedzka K."/>
            <person name="Martijn J."/>
            <person name="Lind A.E."/>
            <person name="van Eijk R."/>
            <person name="Schleper C."/>
            <person name="Guy L."/>
            <person name="Ettema T.J."/>
        </authorList>
    </citation>
    <scope>NUCLEOTIDE SEQUENCE</scope>
</reference>
<evidence type="ECO:0000313" key="1">
    <source>
        <dbReference type="EMBL" id="KKN76305.1"/>
    </source>
</evidence>
<proteinExistence type="predicted"/>
<gene>
    <name evidence="1" type="ORF">LCGC14_0371570</name>
</gene>
<sequence length="49" mass="5930">MKKLHFEDKDQEWDIVIYKEFIKVVWKTPVTIPQVVCIPFEILEKIKSP</sequence>
<dbReference type="EMBL" id="LAZR01000297">
    <property type="protein sequence ID" value="KKN76305.1"/>
    <property type="molecule type" value="Genomic_DNA"/>
</dbReference>
<organism evidence="1">
    <name type="scientific">marine sediment metagenome</name>
    <dbReference type="NCBI Taxonomy" id="412755"/>
    <lineage>
        <taxon>unclassified sequences</taxon>
        <taxon>metagenomes</taxon>
        <taxon>ecological metagenomes</taxon>
    </lineage>
</organism>
<dbReference type="AlphaFoldDB" id="A0A0F9T548"/>